<accession>A0A6J5YLC5</accession>
<keyword evidence="2" id="KW-0808">Transferase</keyword>
<dbReference type="GO" id="GO:0016746">
    <property type="term" value="F:acyltransferase activity"/>
    <property type="evidence" value="ECO:0007669"/>
    <property type="project" value="UniProtKB-KW"/>
</dbReference>
<evidence type="ECO:0000256" key="1">
    <source>
        <dbReference type="ARBA" id="ARBA00010982"/>
    </source>
</evidence>
<dbReference type="PANTHER" id="PTHR18919">
    <property type="entry name" value="ACETYL-COA C-ACYLTRANSFERASE"/>
    <property type="match status" value="1"/>
</dbReference>
<organism evidence="4">
    <name type="scientific">freshwater metagenome</name>
    <dbReference type="NCBI Taxonomy" id="449393"/>
    <lineage>
        <taxon>unclassified sequences</taxon>
        <taxon>metagenomes</taxon>
        <taxon>ecological metagenomes</taxon>
    </lineage>
</organism>
<dbReference type="SUPFAM" id="SSF53901">
    <property type="entry name" value="Thiolase-like"/>
    <property type="match status" value="1"/>
</dbReference>
<dbReference type="AlphaFoldDB" id="A0A6J5YLC5"/>
<protein>
    <submittedName>
        <fullName evidence="4">Unannotated protein</fullName>
    </submittedName>
</protein>
<proteinExistence type="inferred from homology"/>
<reference evidence="4" key="1">
    <citation type="submission" date="2020-05" db="EMBL/GenBank/DDBJ databases">
        <authorList>
            <person name="Chiriac C."/>
            <person name="Salcher M."/>
            <person name="Ghai R."/>
            <person name="Kavagutti S V."/>
        </authorList>
    </citation>
    <scope>NUCLEOTIDE SEQUENCE</scope>
</reference>
<dbReference type="InterPro" id="IPR016039">
    <property type="entry name" value="Thiolase-like"/>
</dbReference>
<dbReference type="Gene3D" id="3.40.47.10">
    <property type="match status" value="1"/>
</dbReference>
<name>A0A6J5YLC5_9ZZZZ</name>
<dbReference type="EMBL" id="CAEMXZ010000157">
    <property type="protein sequence ID" value="CAB4324488.1"/>
    <property type="molecule type" value="Genomic_DNA"/>
</dbReference>
<comment type="similarity">
    <text evidence="1">Belongs to the thiolase-like superfamily. Thiolase family.</text>
</comment>
<evidence type="ECO:0000256" key="3">
    <source>
        <dbReference type="ARBA" id="ARBA00023315"/>
    </source>
</evidence>
<evidence type="ECO:0000256" key="2">
    <source>
        <dbReference type="ARBA" id="ARBA00022679"/>
    </source>
</evidence>
<sequence length="498" mass="51634">MTDWLSIPDSTPIVVGAAEVVHRPGPNFQPCSATELLIETARLALDQSGAAAALGARVGEVLVPHGTWSESDPARAIADAVGALDARTVRSELGVLQHTLLVRAILSVADGRVDAAIVAGGENRWSGVHAAKSGSAVPDPPSASLGEPDEVISPAEMVISTIEIERNLTTAAHQYAIIESALRHRLGRSVEAHQAALGSLWEGFAAVAAQAPGAWNQQAMRAEDIAVASEANRVIAAPYTKWLISQWNVDQAAALVVTTVGVARELGIDREQWVFPLATGLSNLVIPMPERDEIHRWPASGIAGRAALEAAGVALDEIDLVDLYSCFPAAVEVQAAELGFDLARPLTVTGGMTFSGGPYNNYSLQGAAAMVTALTNGPADTIGLTSAVSGLLTKPSVTLWSNAAPRTAYTCVDVTDHARSATAVRTVDPDLVGAATIIGATVIPGRSADLTTVAVVESGEGVRSVVQSFEHSVGERFLIEDPVGTAVVIGQAGEFSLG</sequence>
<dbReference type="PANTHER" id="PTHR18919:SF139">
    <property type="entry name" value="THIOLASE-LIKE PROTEIN TYPE 1 ADDITIONAL C-TERMINAL DOMAIN-CONTAINING PROTEIN"/>
    <property type="match status" value="1"/>
</dbReference>
<evidence type="ECO:0000313" key="4">
    <source>
        <dbReference type="EMBL" id="CAB4324488.1"/>
    </source>
</evidence>
<gene>
    <name evidence="4" type="ORF">UFOPK1392_02259</name>
</gene>
<keyword evidence="3" id="KW-0012">Acyltransferase</keyword>